<gene>
    <name evidence="1" type="ORF">CMN_02722</name>
</gene>
<reference evidence="1 2" key="1">
    <citation type="submission" date="2011-11" db="EMBL/GenBank/DDBJ databases">
        <authorList>
            <person name="Gartemann K."/>
        </authorList>
    </citation>
    <scope>NUCLEOTIDE SEQUENCE [LARGE SCALE GENOMIC DNA]</scope>
    <source>
        <strain evidence="2">NCPPB 2581</strain>
    </source>
</reference>
<sequence>MTQITADFGISAPVSFVDVHVERDNLLFIDPSAIRAAESAGSRYGRQASAELITFFDFILAKLRSPHAADHAVGEESLQHFHEIGNTRLGMSAAGTDGHGAAEKLGTVIWAELFSNPLCQQAVAVLKFVEDIPVFVDDIDKDITSDITARIVFDTLVNFTQDMMRAHPELEAKRPVAKLRTDRWDTSRAAWVSTEVDLPEADGKPLLLVPKDFVNFKIEMSFGQYLQVPLLSEIQSEDKIVVKRGKENVVRPRYSKKQLKTISKYARGRKTNTVETERIFRDRGVDVLGAYRSSKQIAFLPLTEQQLSHYLSRRPKRQGF</sequence>
<reference evidence="2" key="2">
    <citation type="submission" date="2013-04" db="EMBL/GenBank/DDBJ databases">
        <title>The genome sequence of the maize-pathogen Clavibacter michiganensis subsp. nebraskensis.</title>
        <authorList>
            <person name="Gartemann K.H."/>
            <person name="Blom J."/>
            <person name="Dreiseikelmann B."/>
            <person name="Fluegel M."/>
            <person name="Jaenicke S."/>
            <person name="Linke B."/>
            <person name="Sczcepanowski R."/>
            <person name="Wittmann J."/>
            <person name="Goesmann A."/>
            <person name="Puehler A."/>
            <person name="Eichenlaub R."/>
            <person name="Rueckert C."/>
        </authorList>
    </citation>
    <scope>NUCLEOTIDE SEQUENCE [LARGE SCALE GENOMIC DNA]</scope>
    <source>
        <strain evidence="2">NCPPB 2581</strain>
    </source>
</reference>
<evidence type="ECO:0000313" key="1">
    <source>
        <dbReference type="EMBL" id="CCE76653.1"/>
    </source>
</evidence>
<evidence type="ECO:0000313" key="2">
    <source>
        <dbReference type="Proteomes" id="UP000012170"/>
    </source>
</evidence>
<dbReference type="RefSeq" id="WP_015491328.1">
    <property type="nucleotide sequence ID" value="NC_020891.1"/>
</dbReference>
<dbReference type="AlphaFoldDB" id="A0AAI8ZKK7"/>
<dbReference type="GeneID" id="92984743"/>
<dbReference type="Proteomes" id="UP000012170">
    <property type="component" value="Chromosome"/>
</dbReference>
<name>A0AAI8ZKK7_9MICO</name>
<proteinExistence type="predicted"/>
<organism evidence="1 2">
    <name type="scientific">Clavibacter nebraskensis NCPPB 2581</name>
    <dbReference type="NCBI Taxonomy" id="1097677"/>
    <lineage>
        <taxon>Bacteria</taxon>
        <taxon>Bacillati</taxon>
        <taxon>Actinomycetota</taxon>
        <taxon>Actinomycetes</taxon>
        <taxon>Micrococcales</taxon>
        <taxon>Microbacteriaceae</taxon>
        <taxon>Clavibacter</taxon>
    </lineage>
</organism>
<dbReference type="EMBL" id="HE614873">
    <property type="protein sequence ID" value="CCE76653.1"/>
    <property type="molecule type" value="Genomic_DNA"/>
</dbReference>
<protein>
    <submittedName>
        <fullName evidence="1">Uncharacterized protein</fullName>
    </submittedName>
</protein>
<dbReference type="KEGG" id="cmc:CMN_02722"/>
<accession>A0AAI8ZKK7</accession>